<comment type="similarity">
    <text evidence="1 7">Belongs to the NKD family.</text>
</comment>
<evidence type="ECO:0000256" key="6">
    <source>
        <dbReference type="ARBA" id="ARBA00023136"/>
    </source>
</evidence>
<evidence type="ECO:0000256" key="2">
    <source>
        <dbReference type="ARBA" id="ARBA00022475"/>
    </source>
</evidence>
<keyword evidence="3" id="KW-0963">Cytoplasm</keyword>
<feature type="region of interest" description="Disordered" evidence="8">
    <location>
        <begin position="263"/>
        <end position="289"/>
    </location>
</feature>
<keyword evidence="4 7" id="KW-0879">Wnt signaling pathway</keyword>
<sequence length="577" mass="66171">MNSWMSSCNSAHMANNLMRWWRSKFYKGYKPFTVDTAEPPVSDLEELLGRRSADYRISCTTPPLDSHLSANSLPIITDLHSTTHQALPHLNLQEFSCNVSVEEAPSQRLKDKQEFSFTLYDFDGHGKITKDDIAGLVTTIYEALGSSVKVPHCGSKTIKVKLTVSPDQRKHVSTSVVNNTTLLEDKSEQNVNFNVTIKHASNDKKKNNSKEHDAKKHYCCRKLNEEAEVVADASDDYSDVCSRISTEVTATEEDCDPAEEFNKCKSEQKSGQKPSVTKSQSAVNKKECDVKKHGKSFLHTKKVKKRQNTVNEEGIELQTSIDSNNASFYTPRKLNLDHANVENNQFSQEVKHHRHRLHKPSHSHNNTPLRCLANVDPTHFYVDLMALQNNTQISNGDCQYDKLMDAVMCVSNKKLSECCKRHNHFKSCDVPNTPFNCQLLENNVNSTKPANKPMKKQTKKQNDFDLPNTGKKYIRKFPRVVLGHTSSPHHLRHRNRQEDQARAMAQVVRWLEQEFSNNLYTNVGEERTKTTNCESNNKEHPCGMSKNQNYYTEYHEHHHVHEHIHHHYHHYQESSVV</sequence>
<evidence type="ECO:0000256" key="3">
    <source>
        <dbReference type="ARBA" id="ARBA00022490"/>
    </source>
</evidence>
<proteinExistence type="inferred from homology"/>
<gene>
    <name evidence="10" type="ORF">RN001_015643</name>
</gene>
<comment type="caution">
    <text evidence="10">The sequence shown here is derived from an EMBL/GenBank/DDBJ whole genome shotgun (WGS) entry which is preliminary data.</text>
</comment>
<keyword evidence="11" id="KW-1185">Reference proteome</keyword>
<organism evidence="10 11">
    <name type="scientific">Aquatica leii</name>
    <dbReference type="NCBI Taxonomy" id="1421715"/>
    <lineage>
        <taxon>Eukaryota</taxon>
        <taxon>Metazoa</taxon>
        <taxon>Ecdysozoa</taxon>
        <taxon>Arthropoda</taxon>
        <taxon>Hexapoda</taxon>
        <taxon>Insecta</taxon>
        <taxon>Pterygota</taxon>
        <taxon>Neoptera</taxon>
        <taxon>Endopterygota</taxon>
        <taxon>Coleoptera</taxon>
        <taxon>Polyphaga</taxon>
        <taxon>Elateriformia</taxon>
        <taxon>Elateroidea</taxon>
        <taxon>Lampyridae</taxon>
        <taxon>Luciolinae</taxon>
        <taxon>Aquatica</taxon>
    </lineage>
</organism>
<evidence type="ECO:0000256" key="8">
    <source>
        <dbReference type="SAM" id="MobiDB-lite"/>
    </source>
</evidence>
<dbReference type="GO" id="GO:0005886">
    <property type="term" value="C:plasma membrane"/>
    <property type="evidence" value="ECO:0007669"/>
    <property type="project" value="UniProtKB-SubCell"/>
</dbReference>
<evidence type="ECO:0000256" key="1">
    <source>
        <dbReference type="ARBA" id="ARBA00007081"/>
    </source>
</evidence>
<accession>A0AAN7PM95</accession>
<dbReference type="Proteomes" id="UP001353858">
    <property type="component" value="Unassembled WGS sequence"/>
</dbReference>
<dbReference type="PANTHER" id="PTHR22611:SF9">
    <property type="entry name" value="PROTEIN NAKED CUTICLE"/>
    <property type="match status" value="1"/>
</dbReference>
<name>A0AAN7PM95_9COLE</name>
<dbReference type="GO" id="GO:0090090">
    <property type="term" value="P:negative regulation of canonical Wnt signaling pathway"/>
    <property type="evidence" value="ECO:0007669"/>
    <property type="project" value="UniProtKB-ARBA"/>
</dbReference>
<evidence type="ECO:0000256" key="5">
    <source>
        <dbReference type="ARBA" id="ARBA00022723"/>
    </source>
</evidence>
<dbReference type="Gene3D" id="1.10.238.10">
    <property type="entry name" value="EF-hand"/>
    <property type="match status" value="1"/>
</dbReference>
<dbReference type="GO" id="GO:0016055">
    <property type="term" value="P:Wnt signaling pathway"/>
    <property type="evidence" value="ECO:0007669"/>
    <property type="project" value="UniProtKB-UniRule"/>
</dbReference>
<feature type="compositionally biased region" description="Polar residues" evidence="8">
    <location>
        <begin position="271"/>
        <end position="283"/>
    </location>
</feature>
<feature type="domain" description="EF-hand" evidence="9">
    <location>
        <begin position="108"/>
        <end position="143"/>
    </location>
</feature>
<reference evidence="11" key="1">
    <citation type="submission" date="2023-01" db="EMBL/GenBank/DDBJ databases">
        <title>Key to firefly adult light organ development and bioluminescence: homeobox transcription factors regulate luciferase expression and transportation to peroxisome.</title>
        <authorList>
            <person name="Fu X."/>
        </authorList>
    </citation>
    <scope>NUCLEOTIDE SEQUENCE [LARGE SCALE GENOMIC DNA]</scope>
</reference>
<dbReference type="PROSITE" id="PS50222">
    <property type="entry name" value="EF_HAND_2"/>
    <property type="match status" value="1"/>
</dbReference>
<keyword evidence="6" id="KW-0472">Membrane</keyword>
<keyword evidence="5" id="KW-0479">Metal-binding</keyword>
<evidence type="ECO:0000313" key="10">
    <source>
        <dbReference type="EMBL" id="KAK4871519.1"/>
    </source>
</evidence>
<dbReference type="SUPFAM" id="SSF47473">
    <property type="entry name" value="EF-hand"/>
    <property type="match status" value="1"/>
</dbReference>
<dbReference type="AlphaFoldDB" id="A0AAN7PM95"/>
<comment type="subcellular location">
    <subcellularLocation>
        <location evidence="7">Cell membrane</location>
    </subcellularLocation>
    <subcellularLocation>
        <location evidence="7">Cytoplasm</location>
    </subcellularLocation>
</comment>
<keyword evidence="2 7" id="KW-1003">Cell membrane</keyword>
<dbReference type="InterPro" id="IPR040140">
    <property type="entry name" value="Nkd-like"/>
</dbReference>
<evidence type="ECO:0000256" key="7">
    <source>
        <dbReference type="RuleBase" id="RU367060"/>
    </source>
</evidence>
<evidence type="ECO:0000256" key="4">
    <source>
        <dbReference type="ARBA" id="ARBA00022687"/>
    </source>
</evidence>
<evidence type="ECO:0000313" key="11">
    <source>
        <dbReference type="Proteomes" id="UP001353858"/>
    </source>
</evidence>
<dbReference type="InterPro" id="IPR002048">
    <property type="entry name" value="EF_hand_dom"/>
</dbReference>
<dbReference type="EMBL" id="JARPUR010000008">
    <property type="protein sequence ID" value="KAK4871519.1"/>
    <property type="molecule type" value="Genomic_DNA"/>
</dbReference>
<evidence type="ECO:0000259" key="9">
    <source>
        <dbReference type="PROSITE" id="PS50222"/>
    </source>
</evidence>
<dbReference type="GO" id="GO:0005509">
    <property type="term" value="F:calcium ion binding"/>
    <property type="evidence" value="ECO:0007669"/>
    <property type="project" value="InterPro"/>
</dbReference>
<feature type="region of interest" description="Disordered" evidence="8">
    <location>
        <begin position="446"/>
        <end position="469"/>
    </location>
</feature>
<dbReference type="PANTHER" id="PTHR22611">
    <property type="entry name" value="PROTEIN NAKED CUTICLE"/>
    <property type="match status" value="1"/>
</dbReference>
<comment type="function">
    <text evidence="7">Cell autonomous antagonist of the canonical Wnt signaling pathway.</text>
</comment>
<dbReference type="GO" id="GO:0005737">
    <property type="term" value="C:cytoplasm"/>
    <property type="evidence" value="ECO:0007669"/>
    <property type="project" value="UniProtKB-SubCell"/>
</dbReference>
<protein>
    <recommendedName>
        <fullName evidence="7">Protein naked cuticle homolog</fullName>
    </recommendedName>
</protein>
<dbReference type="InterPro" id="IPR011992">
    <property type="entry name" value="EF-hand-dom_pair"/>
</dbReference>